<reference evidence="4" key="1">
    <citation type="submission" date="2020-04" db="EMBL/GenBank/DDBJ databases">
        <authorList>
            <person name="Zhang T."/>
        </authorList>
    </citation>
    <scope>NUCLEOTIDE SEQUENCE</scope>
    <source>
        <strain evidence="4">HKST-UBA15</strain>
    </source>
</reference>
<gene>
    <name evidence="4" type="ORF">KC675_04440</name>
</gene>
<evidence type="ECO:0000313" key="5">
    <source>
        <dbReference type="Proteomes" id="UP000745577"/>
    </source>
</evidence>
<dbReference type="EMBL" id="JAGQLL010000056">
    <property type="protein sequence ID" value="MCA9380400.1"/>
    <property type="molecule type" value="Genomic_DNA"/>
</dbReference>
<keyword evidence="1" id="KW-0732">Signal</keyword>
<comment type="caution">
    <text evidence="4">The sequence shown here is derived from an EMBL/GenBank/DDBJ whole genome shotgun (WGS) entry which is preliminary data.</text>
</comment>
<dbReference type="InterPro" id="IPR029051">
    <property type="entry name" value="DUF4352"/>
</dbReference>
<keyword evidence="2" id="KW-0812">Transmembrane</keyword>
<keyword evidence="2" id="KW-1133">Transmembrane helix</keyword>
<feature type="transmembrane region" description="Helical" evidence="2">
    <location>
        <begin position="20"/>
        <end position="45"/>
    </location>
</feature>
<evidence type="ECO:0000256" key="2">
    <source>
        <dbReference type="SAM" id="Phobius"/>
    </source>
</evidence>
<keyword evidence="2" id="KW-0472">Membrane</keyword>
<reference evidence="4" key="2">
    <citation type="journal article" date="2021" name="Microbiome">
        <title>Successional dynamics and alternative stable states in a saline activated sludge microbial community over 9 years.</title>
        <authorList>
            <person name="Wang Y."/>
            <person name="Ye J."/>
            <person name="Ju F."/>
            <person name="Liu L."/>
            <person name="Boyd J.A."/>
            <person name="Deng Y."/>
            <person name="Parks D.H."/>
            <person name="Jiang X."/>
            <person name="Yin X."/>
            <person name="Woodcroft B.J."/>
            <person name="Tyson G.W."/>
            <person name="Hugenholtz P."/>
            <person name="Polz M.F."/>
            <person name="Zhang T."/>
        </authorList>
    </citation>
    <scope>NUCLEOTIDE SEQUENCE</scope>
    <source>
        <strain evidence="4">HKST-UBA15</strain>
    </source>
</reference>
<feature type="non-terminal residue" evidence="4">
    <location>
        <position position="176"/>
    </location>
</feature>
<evidence type="ECO:0000256" key="1">
    <source>
        <dbReference type="ARBA" id="ARBA00022729"/>
    </source>
</evidence>
<organism evidence="4 5">
    <name type="scientific">Candidatus Dojkabacteria bacterium</name>
    <dbReference type="NCBI Taxonomy" id="2099670"/>
    <lineage>
        <taxon>Bacteria</taxon>
        <taxon>Candidatus Dojkabacteria</taxon>
    </lineage>
</organism>
<feature type="domain" description="DUF4352" evidence="3">
    <location>
        <begin position="77"/>
        <end position="175"/>
    </location>
</feature>
<sequence length="176" mass="19994">MDQAEVTQPIQKSGSNKTIFVVLAIAIILFLCFCCGIFMVMVLVINPASTTYSDNTTIRQELESTPVIENIQRYEDDEVADVEDVDISIVDEIDNYVSEDEFYTPNPEERLVAVQVSMENKSNGNYYFSSYYFNIVDENNFSYQSMYTGSKEPNLESGYLGSDEKVNGWITFEVPV</sequence>
<dbReference type="Proteomes" id="UP000745577">
    <property type="component" value="Unassembled WGS sequence"/>
</dbReference>
<evidence type="ECO:0000313" key="4">
    <source>
        <dbReference type="EMBL" id="MCA9380400.1"/>
    </source>
</evidence>
<dbReference type="AlphaFoldDB" id="A0A955I7X6"/>
<protein>
    <submittedName>
        <fullName evidence="4">DUF4352 domain-containing protein</fullName>
    </submittedName>
</protein>
<evidence type="ECO:0000259" key="3">
    <source>
        <dbReference type="Pfam" id="PF11611"/>
    </source>
</evidence>
<name>A0A955I7X6_9BACT</name>
<dbReference type="Gene3D" id="2.60.40.1240">
    <property type="match status" value="1"/>
</dbReference>
<dbReference type="Pfam" id="PF11611">
    <property type="entry name" value="DUF4352"/>
    <property type="match status" value="1"/>
</dbReference>
<dbReference type="InterPro" id="IPR029050">
    <property type="entry name" value="Immunoprotect_excell_Ig-like"/>
</dbReference>
<accession>A0A955I7X6</accession>
<proteinExistence type="predicted"/>